<organism evidence="1">
    <name type="scientific">Albugo laibachii Nc14</name>
    <dbReference type="NCBI Taxonomy" id="890382"/>
    <lineage>
        <taxon>Eukaryota</taxon>
        <taxon>Sar</taxon>
        <taxon>Stramenopiles</taxon>
        <taxon>Oomycota</taxon>
        <taxon>Peronosporomycetes</taxon>
        <taxon>Albuginales</taxon>
        <taxon>Albuginaceae</taxon>
        <taxon>Albugo</taxon>
    </lineage>
</organism>
<dbReference type="AlphaFoldDB" id="F0WGC5"/>
<proteinExistence type="predicted"/>
<dbReference type="HOGENOM" id="CLU_872686_0_0_1"/>
<evidence type="ECO:0000313" key="1">
    <source>
        <dbReference type="EMBL" id="CCA20285.1"/>
    </source>
</evidence>
<protein>
    <submittedName>
        <fullName evidence="1">Uncharacterized protein AlNc14C90G5656</fullName>
    </submittedName>
</protein>
<gene>
    <name evidence="1" type="primary">AlNc14C90G5656</name>
    <name evidence="1" type="ORF">ALNC14_064280</name>
</gene>
<sequence length="319" mass="37685">MHRRTIQIKADAFQVPEVCIPEVNIDEYKLYARQLIKHALLEYAKFESKDEIYPIPPWKVIAHTDSLKVLEHNSHVRARPKHICDIHSCRIMGTIAGHPTQLADFLKSNSSDTFYDMTQLLFDGSVVVATVLYTNATVETDNAPRYSLTVKYRIHEHRTCRGEVVYYDELYVQYCVVKNDLSGRKIIVHVSFPIDLTEIKTMRKKYRTATRRAQCVSIFREGIQKPNTTQLFIICDEYRIQSSSHKDHSYREIDCIMSIKEDWKFTLGVMERMAKRIKFNKSQTYRLFLRERRVRERQSQRHNCLKFQSATPSSHFRVW</sequence>
<accession>F0WGC5</accession>
<name>F0WGC5_9STRA</name>
<dbReference type="EMBL" id="FR824135">
    <property type="protein sequence ID" value="CCA20285.1"/>
    <property type="molecule type" value="Genomic_DNA"/>
</dbReference>
<reference evidence="1" key="1">
    <citation type="journal article" date="2011" name="PLoS Biol.">
        <title>Gene gain and loss during evolution of obligate parasitism in the white rust pathogen of Arabidopsis thaliana.</title>
        <authorList>
            <person name="Kemen E."/>
            <person name="Gardiner A."/>
            <person name="Schultz-Larsen T."/>
            <person name="Kemen A.C."/>
            <person name="Balmuth A.L."/>
            <person name="Robert-Seilaniantz A."/>
            <person name="Bailey K."/>
            <person name="Holub E."/>
            <person name="Studholme D.J."/>
            <person name="Maclean D."/>
            <person name="Jones J.D."/>
        </authorList>
    </citation>
    <scope>NUCLEOTIDE SEQUENCE</scope>
</reference>
<reference evidence="1" key="2">
    <citation type="submission" date="2011-02" db="EMBL/GenBank/DDBJ databases">
        <authorList>
            <person name="MacLean D."/>
        </authorList>
    </citation>
    <scope>NUCLEOTIDE SEQUENCE</scope>
</reference>